<feature type="region of interest" description="Disordered" evidence="1">
    <location>
        <begin position="730"/>
        <end position="758"/>
    </location>
</feature>
<keyword evidence="3" id="KW-1185">Reference proteome</keyword>
<comment type="caution">
    <text evidence="2">The sequence shown here is derived from an EMBL/GenBank/DDBJ whole genome shotgun (WGS) entry which is preliminary data.</text>
</comment>
<feature type="compositionally biased region" description="Polar residues" evidence="1">
    <location>
        <begin position="459"/>
        <end position="474"/>
    </location>
</feature>
<evidence type="ECO:0000313" key="3">
    <source>
        <dbReference type="Proteomes" id="UP000223968"/>
    </source>
</evidence>
<dbReference type="AlphaFoldDB" id="A0A2B7XTT2"/>
<name>A0A2B7XTT2_9EURO</name>
<accession>A0A2B7XTT2</accession>
<feature type="region of interest" description="Disordered" evidence="1">
    <location>
        <begin position="659"/>
        <end position="681"/>
    </location>
</feature>
<proteinExistence type="predicted"/>
<feature type="region of interest" description="Disordered" evidence="1">
    <location>
        <begin position="564"/>
        <end position="598"/>
    </location>
</feature>
<organism evidence="2 3">
    <name type="scientific">Helicocarpus griseus UAMH5409</name>
    <dbReference type="NCBI Taxonomy" id="1447875"/>
    <lineage>
        <taxon>Eukaryota</taxon>
        <taxon>Fungi</taxon>
        <taxon>Dikarya</taxon>
        <taxon>Ascomycota</taxon>
        <taxon>Pezizomycotina</taxon>
        <taxon>Eurotiomycetes</taxon>
        <taxon>Eurotiomycetidae</taxon>
        <taxon>Onygenales</taxon>
        <taxon>Ajellomycetaceae</taxon>
        <taxon>Helicocarpus</taxon>
    </lineage>
</organism>
<feature type="region of interest" description="Disordered" evidence="1">
    <location>
        <begin position="527"/>
        <end position="548"/>
    </location>
</feature>
<sequence length="836" mass="94232">MTPNPQEIQRAGPYHGPRPYQPEYRYPVVFPEHPPYPPYLEQWRWQYPSYPLLGNFNPYVGMALLGDGKEKELPEARYAGETSTVQGVRLPPSNPYAALSDIAFNLFGKSFPECNNMTDMYRPRNHTYSGNPEQANSGAEIGCSKKSPGVLHVDISKTWKGLSSDKAEELLFWEKTFKEVIGRLLHEQLELLEHDRELTHRSFRNREQRQRKFSDGVHYLPISMIDIATTMISCSKEHRRVYHWLASMGNIYKTVAQFVRTHDCFVYHPIDRAGFDVTGGLRIGVKLRDPDNYFQRTVARLSGTPVEVNWVPDMLSFEEYDPITTEGHEFRLIPQYHSTFASDGTEGALEPPHMAYESSAPWLRWDPSIPGFCGTVPFFSCSEERALFADEYLTIGSSPDEHEEYTLRIIITAKSEEFFGGNVKFEKTVRAKVTINIKRKTDSKPATDQVRGFQRLHANKQNNDGGESPQSNTGPIFYQNGKWHEGLPLPPKIDGLSDAKFMLFRDPPDSSARPALLSADRHTSALTAEADAGTSEKGDTPSSPVPLEAPLLVPPLRRQKRFSQNTSPFKLIPKLEPTGLSRMKSDRPDYPRSDSGDKRLHHDIVDMLTMPPQYSQFDEDLEERYRPWEKGSYWRYTNIPAQKKDGCRFHDFSATKSALFSDSNSNESRHPQAGSNKPSSEYLTMNCGRFLTSQPAKPLSGDQSKISKKMTLTAPPSDICPCGFQLCTPPDESKAETSSDEGSAPKNQPPLVREEDKAAFAQMIVQQAEEELRMLGSDIGDIFNSSTGPASAYEWDEIGTDEKSENDADDEDSDPDETNQGVSISGRSPAIEDESF</sequence>
<feature type="region of interest" description="Disordered" evidence="1">
    <location>
        <begin position="458"/>
        <end position="481"/>
    </location>
</feature>
<evidence type="ECO:0000313" key="2">
    <source>
        <dbReference type="EMBL" id="PGH11897.1"/>
    </source>
</evidence>
<feature type="region of interest" description="Disordered" evidence="1">
    <location>
        <begin position="779"/>
        <end position="836"/>
    </location>
</feature>
<feature type="compositionally biased region" description="Acidic residues" evidence="1">
    <location>
        <begin position="807"/>
        <end position="817"/>
    </location>
</feature>
<feature type="compositionally biased region" description="Basic and acidic residues" evidence="1">
    <location>
        <begin position="583"/>
        <end position="598"/>
    </location>
</feature>
<gene>
    <name evidence="2" type="ORF">AJ79_04589</name>
</gene>
<reference evidence="2 3" key="1">
    <citation type="submission" date="2017-10" db="EMBL/GenBank/DDBJ databases">
        <title>Comparative genomics in systemic dimorphic fungi from Ajellomycetaceae.</title>
        <authorList>
            <person name="Munoz J.F."/>
            <person name="Mcewen J.G."/>
            <person name="Clay O.K."/>
            <person name="Cuomo C.A."/>
        </authorList>
    </citation>
    <scope>NUCLEOTIDE SEQUENCE [LARGE SCALE GENOMIC DNA]</scope>
    <source>
        <strain evidence="2 3">UAMH5409</strain>
    </source>
</reference>
<dbReference type="EMBL" id="PDNB01000066">
    <property type="protein sequence ID" value="PGH11897.1"/>
    <property type="molecule type" value="Genomic_DNA"/>
</dbReference>
<protein>
    <submittedName>
        <fullName evidence="2">Uncharacterized protein</fullName>
    </submittedName>
</protein>
<evidence type="ECO:0000256" key="1">
    <source>
        <dbReference type="SAM" id="MobiDB-lite"/>
    </source>
</evidence>
<dbReference type="OrthoDB" id="5330058at2759"/>
<dbReference type="Proteomes" id="UP000223968">
    <property type="component" value="Unassembled WGS sequence"/>
</dbReference>